<reference evidence="1" key="1">
    <citation type="journal article" date="2014" name="Front. Microbiol.">
        <title>High frequency of phylogenetically diverse reductive dehalogenase-homologous genes in deep subseafloor sedimentary metagenomes.</title>
        <authorList>
            <person name="Kawai M."/>
            <person name="Futagami T."/>
            <person name="Toyoda A."/>
            <person name="Takaki Y."/>
            <person name="Nishi S."/>
            <person name="Hori S."/>
            <person name="Arai W."/>
            <person name="Tsubouchi T."/>
            <person name="Morono Y."/>
            <person name="Uchiyama I."/>
            <person name="Ito T."/>
            <person name="Fujiyama A."/>
            <person name="Inagaki F."/>
            <person name="Takami H."/>
        </authorList>
    </citation>
    <scope>NUCLEOTIDE SEQUENCE</scope>
    <source>
        <strain evidence="1">Expedition CK06-06</strain>
    </source>
</reference>
<comment type="caution">
    <text evidence="1">The sequence shown here is derived from an EMBL/GenBank/DDBJ whole genome shotgun (WGS) entry which is preliminary data.</text>
</comment>
<dbReference type="AlphaFoldDB" id="X1JHY1"/>
<accession>X1JHY1</accession>
<name>X1JHY1_9ZZZZ</name>
<sequence length="41" mass="4781">CYFEDMGDWGDEYDFSGPFENQTDLKFTSEDLNVLEISPLI</sequence>
<protein>
    <submittedName>
        <fullName evidence="1">Uncharacterized protein</fullName>
    </submittedName>
</protein>
<feature type="non-terminal residue" evidence="1">
    <location>
        <position position="1"/>
    </location>
</feature>
<gene>
    <name evidence="1" type="ORF">S03H2_68983</name>
</gene>
<evidence type="ECO:0000313" key="1">
    <source>
        <dbReference type="EMBL" id="GAH93637.1"/>
    </source>
</evidence>
<organism evidence="1">
    <name type="scientific">marine sediment metagenome</name>
    <dbReference type="NCBI Taxonomy" id="412755"/>
    <lineage>
        <taxon>unclassified sequences</taxon>
        <taxon>metagenomes</taxon>
        <taxon>ecological metagenomes</taxon>
    </lineage>
</organism>
<dbReference type="EMBL" id="BARU01045471">
    <property type="protein sequence ID" value="GAH93637.1"/>
    <property type="molecule type" value="Genomic_DNA"/>
</dbReference>
<proteinExistence type="predicted"/>